<evidence type="ECO:0000256" key="5">
    <source>
        <dbReference type="ARBA" id="ARBA00023077"/>
    </source>
</evidence>
<dbReference type="InterPro" id="IPR036942">
    <property type="entry name" value="Beta-barrel_TonB_sf"/>
</dbReference>
<keyword evidence="6" id="KW-0472">Membrane</keyword>
<dbReference type="GO" id="GO:0044718">
    <property type="term" value="P:siderophore transmembrane transport"/>
    <property type="evidence" value="ECO:0007669"/>
    <property type="project" value="TreeGrafter"/>
</dbReference>
<dbReference type="PANTHER" id="PTHR30069:SF29">
    <property type="entry name" value="HEMOGLOBIN AND HEMOGLOBIN-HAPTOGLOBIN-BINDING PROTEIN 1-RELATED"/>
    <property type="match status" value="1"/>
</dbReference>
<keyword evidence="3" id="KW-0812">Transmembrane</keyword>
<dbReference type="InterPro" id="IPR012910">
    <property type="entry name" value="Plug_dom"/>
</dbReference>
<evidence type="ECO:0000256" key="3">
    <source>
        <dbReference type="ARBA" id="ARBA00022692"/>
    </source>
</evidence>
<evidence type="ECO:0000256" key="6">
    <source>
        <dbReference type="ARBA" id="ARBA00023136"/>
    </source>
</evidence>
<keyword evidence="8" id="KW-0998">Cell outer membrane</keyword>
<keyword evidence="4" id="KW-0732">Signal</keyword>
<name>A0A5J4S4R2_9ZZZZ</name>
<reference evidence="11" key="1">
    <citation type="submission" date="2019-03" db="EMBL/GenBank/DDBJ databases">
        <title>Single cell metagenomics reveals metabolic interactions within the superorganism composed of flagellate Streblomastix strix and complex community of Bacteroidetes bacteria on its surface.</title>
        <authorList>
            <person name="Treitli S.C."/>
            <person name="Kolisko M."/>
            <person name="Husnik F."/>
            <person name="Keeling P."/>
            <person name="Hampl V."/>
        </authorList>
    </citation>
    <scope>NUCLEOTIDE SEQUENCE</scope>
    <source>
        <strain evidence="11">STM</strain>
    </source>
</reference>
<dbReference type="Gene3D" id="2.170.130.10">
    <property type="entry name" value="TonB-dependent receptor, plug domain"/>
    <property type="match status" value="1"/>
</dbReference>
<feature type="domain" description="TonB-dependent receptor plug" evidence="10">
    <location>
        <begin position="134"/>
        <end position="257"/>
    </location>
</feature>
<evidence type="ECO:0000256" key="1">
    <source>
        <dbReference type="ARBA" id="ARBA00004571"/>
    </source>
</evidence>
<dbReference type="Gene3D" id="2.60.40.1120">
    <property type="entry name" value="Carboxypeptidase-like, regulatory domain"/>
    <property type="match status" value="1"/>
</dbReference>
<proteinExistence type="predicted"/>
<sequence>MVKNFKFISLLLIGGALCFCGNMYAKATPGVTGVNESWQDSKITGTVEDTSGPIIGASVVVKGTSNGVITDVNGNFSLSGITRGAIIQISYVGYVPQEIVYEGQSTLQISLQEDAQTLDEVVVTALGIKREKKALGYAMQEVKGDKLTETRDANVANALAGKVAGVQIRQNGTGVGGSTKILIRGNNSITGNNQPLIVVDGVPIDNFSSKTDDYWGNSNVDKGSGISDISPDDIESMSVLKGPAAAALYGSRAGNGVVMITTKKGNTNNKKGVGISFNTNLTVDNPMQTPKFQNVYGQGANGGFNANVLGSWGPELDGSTKNGALGSYPYSARDNNLYEDFMRTGTSWTNSLDMSKTYEDVTFRAAITRLDNKAVLPNSGIDRTSVTLRSTAKLASWLSADIKVNYVNQNSKNRIAVAADPNNIFYDYLIMPRSIAFSDYDAYKGNNWKREDGKPAAYVTDHNSAPRNPYWSTYRNGNSDKRDRYIALAALDFTFTDWLSLKLRTGMDNYTFLYDMTRATGNPYWEGNGSYRVQTERFKEINSDFLFTAQGNWNNFGIVGTAGGNIMYRSTSLNNDFSGELNIPDFYAIANGKEHSATFSKTRKQINSIYATTSMSWANFLYLDLTARNDWSSTLPKDNSSYFYPSVGGSWVFTQMLSNMGKDLGPLSFGKLRASWAQVGNDTEPYQLQDYYEMSYDIKGGIFNIKNKNWIANPDLKSETIQSWEFGLELRGFNNRLGVDVSYYKKNAFDQILKISVPAATGYQYKMVNAGNIQNQGWEIALNATPVQAGGFTWGTLLNWSQNKNKIIELTTDTKKQILSDDTGVSLLQIVAEEGGAFGDIYGYAYERDANNNIVVDEKGLPIRAGEMKLLGNNQPKWMLGWSNDFSYKNFSLSFLIDLNYGGDVFMGSIQTGTNYGNLAMTLPGREGDFIVPGSVKQDGTVNTTKVTAQDYWKNINDITEAFMYDATNARLRELSIGYTLPRTLLAKTPFSSLKASLVARNLFMIYSKTEGFDPEAGFSNGSRVQGYEFGSMPTMRSLGFNINVAF</sequence>
<evidence type="ECO:0000259" key="9">
    <source>
        <dbReference type="Pfam" id="PF00593"/>
    </source>
</evidence>
<evidence type="ECO:0000256" key="7">
    <source>
        <dbReference type="ARBA" id="ARBA00023170"/>
    </source>
</evidence>
<dbReference type="InterPro" id="IPR000531">
    <property type="entry name" value="Beta-barrel_TonB"/>
</dbReference>
<comment type="caution">
    <text evidence="11">The sequence shown here is derived from an EMBL/GenBank/DDBJ whole genome shotgun (WGS) entry which is preliminary data.</text>
</comment>
<dbReference type="SUPFAM" id="SSF49464">
    <property type="entry name" value="Carboxypeptidase regulatory domain-like"/>
    <property type="match status" value="1"/>
</dbReference>
<dbReference type="Pfam" id="PF13715">
    <property type="entry name" value="CarbopepD_reg_2"/>
    <property type="match status" value="1"/>
</dbReference>
<evidence type="ECO:0000259" key="10">
    <source>
        <dbReference type="Pfam" id="PF07715"/>
    </source>
</evidence>
<keyword evidence="2" id="KW-0813">Transport</keyword>
<dbReference type="NCBIfam" id="TIGR04056">
    <property type="entry name" value="OMP_RagA_SusC"/>
    <property type="match status" value="1"/>
</dbReference>
<evidence type="ECO:0000313" key="11">
    <source>
        <dbReference type="EMBL" id="KAA6340323.1"/>
    </source>
</evidence>
<evidence type="ECO:0000256" key="4">
    <source>
        <dbReference type="ARBA" id="ARBA00022729"/>
    </source>
</evidence>
<dbReference type="EMBL" id="SNRY01000468">
    <property type="protein sequence ID" value="KAA6340323.1"/>
    <property type="molecule type" value="Genomic_DNA"/>
</dbReference>
<protein>
    <submittedName>
        <fullName evidence="11">TonB-dependent receptor SusC</fullName>
    </submittedName>
</protein>
<feature type="domain" description="TonB-dependent receptor-like beta-barrel" evidence="9">
    <location>
        <begin position="439"/>
        <end position="910"/>
    </location>
</feature>
<gene>
    <name evidence="11" type="ORF">EZS27_011799</name>
</gene>
<dbReference type="PANTHER" id="PTHR30069">
    <property type="entry name" value="TONB-DEPENDENT OUTER MEMBRANE RECEPTOR"/>
    <property type="match status" value="1"/>
</dbReference>
<dbReference type="InterPro" id="IPR039426">
    <property type="entry name" value="TonB-dep_rcpt-like"/>
</dbReference>
<dbReference type="Pfam" id="PF07715">
    <property type="entry name" value="Plug"/>
    <property type="match status" value="1"/>
</dbReference>
<dbReference type="InterPro" id="IPR023997">
    <property type="entry name" value="TonB-dep_OMP_SusC/RagA_CS"/>
</dbReference>
<evidence type="ECO:0000256" key="2">
    <source>
        <dbReference type="ARBA" id="ARBA00022448"/>
    </source>
</evidence>
<dbReference type="AlphaFoldDB" id="A0A5J4S4R2"/>
<dbReference type="InterPro" id="IPR023996">
    <property type="entry name" value="TonB-dep_OMP_SusC/RagA"/>
</dbReference>
<dbReference type="PROSITE" id="PS52016">
    <property type="entry name" value="TONB_DEPENDENT_REC_3"/>
    <property type="match status" value="1"/>
</dbReference>
<dbReference type="InterPro" id="IPR008969">
    <property type="entry name" value="CarboxyPept-like_regulatory"/>
</dbReference>
<dbReference type="NCBIfam" id="TIGR04057">
    <property type="entry name" value="SusC_RagA_signa"/>
    <property type="match status" value="1"/>
</dbReference>
<keyword evidence="5" id="KW-0798">TonB box</keyword>
<dbReference type="GO" id="GO:0009279">
    <property type="term" value="C:cell outer membrane"/>
    <property type="evidence" value="ECO:0007669"/>
    <property type="project" value="UniProtKB-SubCell"/>
</dbReference>
<keyword evidence="7 11" id="KW-0675">Receptor</keyword>
<dbReference type="Gene3D" id="2.40.170.20">
    <property type="entry name" value="TonB-dependent receptor, beta-barrel domain"/>
    <property type="match status" value="1"/>
</dbReference>
<evidence type="ECO:0000256" key="8">
    <source>
        <dbReference type="ARBA" id="ARBA00023237"/>
    </source>
</evidence>
<dbReference type="Pfam" id="PF00593">
    <property type="entry name" value="TonB_dep_Rec_b-barrel"/>
    <property type="match status" value="1"/>
</dbReference>
<organism evidence="11">
    <name type="scientific">termite gut metagenome</name>
    <dbReference type="NCBI Taxonomy" id="433724"/>
    <lineage>
        <taxon>unclassified sequences</taxon>
        <taxon>metagenomes</taxon>
        <taxon>organismal metagenomes</taxon>
    </lineage>
</organism>
<dbReference type="InterPro" id="IPR037066">
    <property type="entry name" value="Plug_dom_sf"/>
</dbReference>
<dbReference type="GO" id="GO:0015344">
    <property type="term" value="F:siderophore uptake transmembrane transporter activity"/>
    <property type="evidence" value="ECO:0007669"/>
    <property type="project" value="TreeGrafter"/>
</dbReference>
<comment type="subcellular location">
    <subcellularLocation>
        <location evidence="1">Cell outer membrane</location>
        <topology evidence="1">Multi-pass membrane protein</topology>
    </subcellularLocation>
</comment>
<accession>A0A5J4S4R2</accession>
<dbReference type="SUPFAM" id="SSF56935">
    <property type="entry name" value="Porins"/>
    <property type="match status" value="1"/>
</dbReference>
<dbReference type="FunFam" id="2.170.130.10:FF:000023">
    <property type="entry name" value="SusC/RagA family TonB-linked outer membrane protein"/>
    <property type="match status" value="1"/>
</dbReference>